<dbReference type="EMBL" id="JACSPQ010000006">
    <property type="protein sequence ID" value="MBD8002321.1"/>
    <property type="molecule type" value="Genomic_DNA"/>
</dbReference>
<dbReference type="RefSeq" id="WP_178256853.1">
    <property type="nucleotide sequence ID" value="NZ_JACSPQ010000006.1"/>
</dbReference>
<comment type="caution">
    <text evidence="1">The sequence shown here is derived from an EMBL/GenBank/DDBJ whole genome shotgun (WGS) entry which is preliminary data.</text>
</comment>
<dbReference type="InterPro" id="IPR025346">
    <property type="entry name" value="DUF4250"/>
</dbReference>
<organism evidence="1 2">
    <name type="scientific">Phocaeicola faecium</name>
    <dbReference type="NCBI Taxonomy" id="2762213"/>
    <lineage>
        <taxon>Bacteria</taxon>
        <taxon>Pseudomonadati</taxon>
        <taxon>Bacteroidota</taxon>
        <taxon>Bacteroidia</taxon>
        <taxon>Bacteroidales</taxon>
        <taxon>Bacteroidaceae</taxon>
        <taxon>Phocaeicola</taxon>
    </lineage>
</organism>
<sequence>MELPKDPMMLFSVVNMKLRDFYPSLDALCEDLHVSKDDIVSRLKEAGFEYNPEQNKFW</sequence>
<reference evidence="1 2" key="1">
    <citation type="submission" date="2020-08" db="EMBL/GenBank/DDBJ databases">
        <title>A Genomic Blueprint of the Chicken Gut Microbiome.</title>
        <authorList>
            <person name="Gilroy R."/>
            <person name="Ravi A."/>
            <person name="Getino M."/>
            <person name="Pursley I."/>
            <person name="Horton D.L."/>
            <person name="Alikhan N.-F."/>
            <person name="Baker D."/>
            <person name="Gharbi K."/>
            <person name="Hall N."/>
            <person name="Watson M."/>
            <person name="Adriaenssens E.M."/>
            <person name="Foster-Nyarko E."/>
            <person name="Jarju S."/>
            <person name="Secka A."/>
            <person name="Antonio M."/>
            <person name="Oren A."/>
            <person name="Chaudhuri R."/>
            <person name="La Ragione R.M."/>
            <person name="Hildebrand F."/>
            <person name="Pallen M.J."/>
        </authorList>
    </citation>
    <scope>NUCLEOTIDE SEQUENCE [LARGE SCALE GENOMIC DNA]</scope>
    <source>
        <strain evidence="1 2">Sa1YUN3</strain>
    </source>
</reference>
<gene>
    <name evidence="1" type="ORF">H9626_08865</name>
</gene>
<proteinExistence type="predicted"/>
<protein>
    <submittedName>
        <fullName evidence="1">DUF4250 domain-containing protein</fullName>
    </submittedName>
</protein>
<evidence type="ECO:0000313" key="2">
    <source>
        <dbReference type="Proteomes" id="UP000616346"/>
    </source>
</evidence>
<dbReference type="Proteomes" id="UP000616346">
    <property type="component" value="Unassembled WGS sequence"/>
</dbReference>
<accession>A0ABR8VCF8</accession>
<keyword evidence="2" id="KW-1185">Reference proteome</keyword>
<name>A0ABR8VCF8_9BACT</name>
<evidence type="ECO:0000313" key="1">
    <source>
        <dbReference type="EMBL" id="MBD8002321.1"/>
    </source>
</evidence>
<dbReference type="Pfam" id="PF14056">
    <property type="entry name" value="DUF4250"/>
    <property type="match status" value="1"/>
</dbReference>